<dbReference type="Pfam" id="PF08843">
    <property type="entry name" value="AbiEii"/>
    <property type="match status" value="1"/>
</dbReference>
<dbReference type="Proteomes" id="UP000002706">
    <property type="component" value="Chromosome"/>
</dbReference>
<dbReference type="eggNOG" id="ENOG5032HF7">
    <property type="taxonomic scope" value="Bacteria"/>
</dbReference>
<gene>
    <name evidence="1" type="ordered locus">CHY_0899</name>
</gene>
<organism evidence="1 2">
    <name type="scientific">Carboxydothermus hydrogenoformans (strain ATCC BAA-161 / DSM 6008 / Z-2901)</name>
    <dbReference type="NCBI Taxonomy" id="246194"/>
    <lineage>
        <taxon>Bacteria</taxon>
        <taxon>Bacillati</taxon>
        <taxon>Bacillota</taxon>
        <taxon>Clostridia</taxon>
        <taxon>Thermoanaerobacterales</taxon>
        <taxon>Thermoanaerobacteraceae</taxon>
        <taxon>Carboxydothermus</taxon>
    </lineage>
</organism>
<dbReference type="EMBL" id="CP000141">
    <property type="protein sequence ID" value="ABB16129.1"/>
    <property type="molecule type" value="Genomic_DNA"/>
</dbReference>
<protein>
    <submittedName>
        <fullName evidence="1">Conserved domain protein</fullName>
    </submittedName>
</protein>
<dbReference type="InterPro" id="IPR014942">
    <property type="entry name" value="AbiEii"/>
</dbReference>
<dbReference type="AlphaFoldDB" id="Q3ADN6"/>
<evidence type="ECO:0000313" key="1">
    <source>
        <dbReference type="EMBL" id="ABB16129.1"/>
    </source>
</evidence>
<proteinExistence type="predicted"/>
<name>Q3ADN6_CARHZ</name>
<dbReference type="InParanoid" id="Q3ADN6"/>
<dbReference type="HOGENOM" id="CLU_101791_0_0_9"/>
<accession>Q3ADN6</accession>
<sequence>MAMEFPWAKLFKLAVDFLNDSLIPTTDWTFGGGSALFYYFYHRESKDVDIFLTDAQYLTWLTPRLNSLIAKSTEDYVESANFLKLQLTDGEIDFIIAPYFTADPYKKINLLGKEIQIETPWEIVLKKLFYRAQSLKVRDIVDVAVVYKNHRETLVRYAKGLGKKKEIIEKRFQNLIEIYPKEIENLKILDESLKVDALNILKKFLREI</sequence>
<dbReference type="KEGG" id="chy:CHY_0899"/>
<evidence type="ECO:0000313" key="2">
    <source>
        <dbReference type="Proteomes" id="UP000002706"/>
    </source>
</evidence>
<dbReference type="STRING" id="246194.CHY_0899"/>
<reference evidence="1 2" key="1">
    <citation type="journal article" date="2005" name="PLoS Genet.">
        <title>Life in hot carbon monoxide: the complete genome sequence of Carboxydothermus hydrogenoformans Z-2901.</title>
        <authorList>
            <person name="Wu M."/>
            <person name="Ren Q."/>
            <person name="Durkin A.S."/>
            <person name="Daugherty S.C."/>
            <person name="Brinkac L.M."/>
            <person name="Dodson R.J."/>
            <person name="Madupu R."/>
            <person name="Sullivan S.A."/>
            <person name="Kolonay J.F."/>
            <person name="Haft D.H."/>
            <person name="Nelson W.C."/>
            <person name="Tallon L.J."/>
            <person name="Jones K.M."/>
            <person name="Ulrich L.E."/>
            <person name="Gonzalez J.M."/>
            <person name="Zhulin I.B."/>
            <person name="Robb F.T."/>
            <person name="Eisen J.A."/>
        </authorList>
    </citation>
    <scope>NUCLEOTIDE SEQUENCE [LARGE SCALE GENOMIC DNA]</scope>
    <source>
        <strain evidence="2">ATCC BAA-161 / DSM 6008 / Z-2901</strain>
    </source>
</reference>
<keyword evidence="2" id="KW-1185">Reference proteome</keyword>